<protein>
    <recommendedName>
        <fullName evidence="3">Terminase-like family protein</fullName>
    </recommendedName>
</protein>
<evidence type="ECO:0008006" key="3">
    <source>
        <dbReference type="Google" id="ProtNLM"/>
    </source>
</evidence>
<dbReference type="OrthoDB" id="6605127at2"/>
<dbReference type="Proteomes" id="UP000242222">
    <property type="component" value="Unassembled WGS sequence"/>
</dbReference>
<dbReference type="EMBL" id="FOVC01000016">
    <property type="protein sequence ID" value="SFN72722.1"/>
    <property type="molecule type" value="Genomic_DNA"/>
</dbReference>
<accession>A0A1I5BDE2</accession>
<dbReference type="STRING" id="1367852.SAMN05216516_11628"/>
<dbReference type="Gene3D" id="3.40.50.300">
    <property type="entry name" value="P-loop containing nucleotide triphosphate hydrolases"/>
    <property type="match status" value="1"/>
</dbReference>
<name>A0A1I5BDE2_9GAMM</name>
<proteinExistence type="predicted"/>
<reference evidence="2" key="1">
    <citation type="submission" date="2016-10" db="EMBL/GenBank/DDBJ databases">
        <authorList>
            <person name="Varghese N."/>
            <person name="Submissions S."/>
        </authorList>
    </citation>
    <scope>NUCLEOTIDE SEQUENCE [LARGE SCALE GENOMIC DNA]</scope>
    <source>
        <strain evidence="2">N6PO6</strain>
    </source>
</reference>
<dbReference type="InterPro" id="IPR027417">
    <property type="entry name" value="P-loop_NTPase"/>
</dbReference>
<gene>
    <name evidence="1" type="ORF">SAMN05216516_11628</name>
</gene>
<dbReference type="AlphaFoldDB" id="A0A1I5BDE2"/>
<evidence type="ECO:0000313" key="1">
    <source>
        <dbReference type="EMBL" id="SFN72722.1"/>
    </source>
</evidence>
<evidence type="ECO:0000313" key="2">
    <source>
        <dbReference type="Proteomes" id="UP000242222"/>
    </source>
</evidence>
<organism evidence="1 2">
    <name type="scientific">Izhakiella capsodis</name>
    <dbReference type="NCBI Taxonomy" id="1367852"/>
    <lineage>
        <taxon>Bacteria</taxon>
        <taxon>Pseudomonadati</taxon>
        <taxon>Pseudomonadota</taxon>
        <taxon>Gammaproteobacteria</taxon>
        <taxon>Enterobacterales</taxon>
        <taxon>Erwiniaceae</taxon>
        <taxon>Izhakiella</taxon>
    </lineage>
</organism>
<keyword evidence="2" id="KW-1185">Reference proteome</keyword>
<sequence>MTTEYTIEFLPFHSRQKSIYRTSAKRKVIRAGRRFGKTTMLEQCAGNWSAHRMRVGWFAPSYKILLPSYKTIRNLLKPVTVSASKTDMIIELIGGGQVEFWTLDNPDAGRSRKYHKIIIDEASLVKKGMRDIWEQAIEPTLLDYDGDAVMAGTPKGVDDENFFYQACNDKALGWEEHHVPTTANPQIKPSAYAQIVAGKPPLVVQQEYLAEFVDWRGQNFFKLDWLLENGESVDYPAHCDTVYGVVDCAQKGDINNDGSACIWFALINYPIPHLIILDWEIIQIDGYFLKDVVPQWVNRTKHLAEICLARMGSTGLFIEDKATGITLLQQGANEGWNVHPIDSGLTALSKESRAINISGYVASGKVRVSKYAYEKISEYKQSKKNHLLTQVLQFIIGEVNQDDDLFDCFNYGVTLGLGNGEGF</sequence>